<name>A0A5A9NTA1_9TELE</name>
<comment type="caution">
    <text evidence="3">The sequence shown here is derived from an EMBL/GenBank/DDBJ whole genome shotgun (WGS) entry which is preliminary data.</text>
</comment>
<dbReference type="SMART" id="SM00020">
    <property type="entry name" value="Tryp_SPc"/>
    <property type="match status" value="1"/>
</dbReference>
<dbReference type="PANTHER" id="PTHR24271">
    <property type="entry name" value="KALLIKREIN-RELATED"/>
    <property type="match status" value="1"/>
</dbReference>
<dbReference type="GO" id="GO:0004252">
    <property type="term" value="F:serine-type endopeptidase activity"/>
    <property type="evidence" value="ECO:0007669"/>
    <property type="project" value="InterPro"/>
</dbReference>
<evidence type="ECO:0000313" key="3">
    <source>
        <dbReference type="EMBL" id="KAA0712211.1"/>
    </source>
</evidence>
<keyword evidence="4" id="KW-1185">Reference proteome</keyword>
<dbReference type="InterPro" id="IPR043504">
    <property type="entry name" value="Peptidase_S1_PA_chymotrypsin"/>
</dbReference>
<dbReference type="GO" id="GO:0006508">
    <property type="term" value="P:proteolysis"/>
    <property type="evidence" value="ECO:0007669"/>
    <property type="project" value="InterPro"/>
</dbReference>
<dbReference type="EMBL" id="SOYY01000014">
    <property type="protein sequence ID" value="KAA0712211.1"/>
    <property type="molecule type" value="Genomic_DNA"/>
</dbReference>
<keyword evidence="1" id="KW-1015">Disulfide bond</keyword>
<dbReference type="PROSITE" id="PS00135">
    <property type="entry name" value="TRYPSIN_SER"/>
    <property type="match status" value="1"/>
</dbReference>
<dbReference type="Gene3D" id="2.40.10.10">
    <property type="entry name" value="Trypsin-like serine proteases"/>
    <property type="match status" value="1"/>
</dbReference>
<evidence type="ECO:0000256" key="1">
    <source>
        <dbReference type="ARBA" id="ARBA00023157"/>
    </source>
</evidence>
<dbReference type="Pfam" id="PF00089">
    <property type="entry name" value="Trypsin"/>
    <property type="match status" value="1"/>
</dbReference>
<evidence type="ECO:0000313" key="4">
    <source>
        <dbReference type="Proteomes" id="UP000324632"/>
    </source>
</evidence>
<feature type="domain" description="Peptidase S1" evidence="2">
    <location>
        <begin position="27"/>
        <end position="188"/>
    </location>
</feature>
<dbReference type="Proteomes" id="UP000324632">
    <property type="component" value="Chromosome 14"/>
</dbReference>
<gene>
    <name evidence="3" type="ORF">E1301_Tti020328</name>
</gene>
<dbReference type="AlphaFoldDB" id="A0A5A9NTA1"/>
<dbReference type="InterPro" id="IPR033116">
    <property type="entry name" value="TRYPSIN_SER"/>
</dbReference>
<dbReference type="InterPro" id="IPR001254">
    <property type="entry name" value="Trypsin_dom"/>
</dbReference>
<sequence>MCPFHTVGLTWSTFKTQKLNQRVVFFCHLKVYLGINNTKFLPHGIEVDSFSHPDFENKPGNDIMLLKLKTPATLNETVRIIDLPKPWNEKISKDCLVMGWGSSYFSNYSQSEDLKELNMALGDLTNCQPDILCREGNIGPAQGDSGGPLVCGDIAQGVVSFYLWKTKDYVTGYTRTSQHLLWINKIMRATHQIQRGIHIKGKAYYRVGRDDGYRGMHHKMEEARSHKEHITAYQASIEDRIRIFCGETAA</sequence>
<dbReference type="PRINTS" id="PR00722">
    <property type="entry name" value="CHYMOTRYPSIN"/>
</dbReference>
<dbReference type="PROSITE" id="PS50240">
    <property type="entry name" value="TRYPSIN_DOM"/>
    <property type="match status" value="1"/>
</dbReference>
<dbReference type="InterPro" id="IPR009003">
    <property type="entry name" value="Peptidase_S1_PA"/>
</dbReference>
<accession>A0A5A9NTA1</accession>
<protein>
    <submittedName>
        <fullName evidence="3">Trypsin</fullName>
    </submittedName>
</protein>
<evidence type="ECO:0000259" key="2">
    <source>
        <dbReference type="PROSITE" id="PS50240"/>
    </source>
</evidence>
<dbReference type="InterPro" id="IPR001314">
    <property type="entry name" value="Peptidase_S1A"/>
</dbReference>
<reference evidence="3 4" key="1">
    <citation type="journal article" date="2019" name="Mol. Ecol. Resour.">
        <title>Chromosome-level genome assembly of Triplophysa tibetana, a fish adapted to the harsh high-altitude environment of the Tibetan Plateau.</title>
        <authorList>
            <person name="Yang X."/>
            <person name="Liu H."/>
            <person name="Ma Z."/>
            <person name="Zou Y."/>
            <person name="Zou M."/>
            <person name="Mao Y."/>
            <person name="Li X."/>
            <person name="Wang H."/>
            <person name="Chen T."/>
            <person name="Wang W."/>
            <person name="Yang R."/>
        </authorList>
    </citation>
    <scope>NUCLEOTIDE SEQUENCE [LARGE SCALE GENOMIC DNA]</scope>
    <source>
        <strain evidence="3">TTIB1903HZAU</strain>
        <tissue evidence="3">Muscle</tissue>
    </source>
</reference>
<proteinExistence type="predicted"/>
<organism evidence="3 4">
    <name type="scientific">Triplophysa tibetana</name>
    <dbReference type="NCBI Taxonomy" id="1572043"/>
    <lineage>
        <taxon>Eukaryota</taxon>
        <taxon>Metazoa</taxon>
        <taxon>Chordata</taxon>
        <taxon>Craniata</taxon>
        <taxon>Vertebrata</taxon>
        <taxon>Euteleostomi</taxon>
        <taxon>Actinopterygii</taxon>
        <taxon>Neopterygii</taxon>
        <taxon>Teleostei</taxon>
        <taxon>Ostariophysi</taxon>
        <taxon>Cypriniformes</taxon>
        <taxon>Nemacheilidae</taxon>
        <taxon>Triplophysa</taxon>
    </lineage>
</organism>
<dbReference type="SUPFAM" id="SSF50494">
    <property type="entry name" value="Trypsin-like serine proteases"/>
    <property type="match status" value="1"/>
</dbReference>
<dbReference type="PANTHER" id="PTHR24271:SF88">
    <property type="entry name" value="MAST CELL PROTEASE 2 ISOFORM X1"/>
    <property type="match status" value="1"/>
</dbReference>